<feature type="domain" description="Cytochrome c" evidence="15">
    <location>
        <begin position="257"/>
        <end position="388"/>
    </location>
</feature>
<proteinExistence type="predicted"/>
<dbReference type="EMBL" id="CP022515">
    <property type="protein sequence ID" value="ASO06634.1"/>
    <property type="molecule type" value="Genomic_DNA"/>
</dbReference>
<comment type="function">
    <text evidence="11">Involved in methylamine metabolism. Essential for the maturation of the beta subunit of MADH, presumably via a step in the biosynthesis of tryptophan tryptophylquinone (TTQ), the cofactor of MADH.</text>
</comment>
<dbReference type="Gene3D" id="1.10.760.10">
    <property type="entry name" value="Cytochrome c-like domain"/>
    <property type="match status" value="2"/>
</dbReference>
<dbReference type="STRING" id="616991.GCA_000733925_01527"/>
<evidence type="ECO:0000313" key="16">
    <source>
        <dbReference type="EMBL" id="ASO06634.1"/>
    </source>
</evidence>
<dbReference type="InterPro" id="IPR004852">
    <property type="entry name" value="Di-haem_cyt_c_peroxidsae"/>
</dbReference>
<keyword evidence="6" id="KW-0732">Signal</keyword>
<dbReference type="GO" id="GO:0042597">
    <property type="term" value="C:periplasmic space"/>
    <property type="evidence" value="ECO:0007669"/>
    <property type="project" value="UniProtKB-SubCell"/>
</dbReference>
<reference evidence="16 17" key="1">
    <citation type="submission" date="2017-07" db="EMBL/GenBank/DDBJ databases">
        <title>Genome Sequence of Arenibacter algicola Strain SMS7 Isolated from a culture of the Diatom Skeletonema marinoi.</title>
        <authorList>
            <person name="Topel M."/>
            <person name="Pinder M.I.M."/>
            <person name="Johansson O.N."/>
            <person name="Kourtchenko O."/>
            <person name="Godhe A."/>
            <person name="Clarke A.K."/>
        </authorList>
    </citation>
    <scope>NUCLEOTIDE SEQUENCE [LARGE SCALE GENOMIC DNA]</scope>
    <source>
        <strain evidence="16 17">SMS7</strain>
    </source>
</reference>
<keyword evidence="14" id="KW-1133">Transmembrane helix</keyword>
<comment type="subcellular location">
    <subcellularLocation>
        <location evidence="1">Periplasm</location>
    </subcellularLocation>
</comment>
<dbReference type="KEGG" id="aalg:AREALGSMS7_03207"/>
<evidence type="ECO:0000256" key="9">
    <source>
        <dbReference type="ARBA" id="ARBA00023002"/>
    </source>
</evidence>
<dbReference type="FunFam" id="1.10.760.10:FF:000019">
    <property type="entry name" value="Di-heme cytochrome C peroxidase"/>
    <property type="match status" value="1"/>
</dbReference>
<dbReference type="RefSeq" id="WP_198319136.1">
    <property type="nucleotide sequence ID" value="NZ_CP022515.1"/>
</dbReference>
<evidence type="ECO:0000256" key="8">
    <source>
        <dbReference type="ARBA" id="ARBA00022982"/>
    </source>
</evidence>
<dbReference type="GO" id="GO:0009055">
    <property type="term" value="F:electron transfer activity"/>
    <property type="evidence" value="ECO:0007669"/>
    <property type="project" value="InterPro"/>
</dbReference>
<protein>
    <recommendedName>
        <fullName evidence="12">Methylamine utilization protein MauG</fullName>
    </recommendedName>
</protein>
<feature type="transmembrane region" description="Helical" evidence="14">
    <location>
        <begin position="18"/>
        <end position="39"/>
    </location>
</feature>
<keyword evidence="7" id="KW-0574">Periplasm</keyword>
<dbReference type="PANTHER" id="PTHR30600">
    <property type="entry name" value="CYTOCHROME C PEROXIDASE-RELATED"/>
    <property type="match status" value="1"/>
</dbReference>
<dbReference type="InterPro" id="IPR036909">
    <property type="entry name" value="Cyt_c-like_dom_sf"/>
</dbReference>
<evidence type="ECO:0000256" key="5">
    <source>
        <dbReference type="ARBA" id="ARBA00022723"/>
    </source>
</evidence>
<keyword evidence="10 13" id="KW-0408">Iron</keyword>
<dbReference type="SUPFAM" id="SSF46626">
    <property type="entry name" value="Cytochrome c"/>
    <property type="match status" value="2"/>
</dbReference>
<dbReference type="Pfam" id="PF03150">
    <property type="entry name" value="CCP_MauG"/>
    <property type="match status" value="1"/>
</dbReference>
<dbReference type="GO" id="GO:0020037">
    <property type="term" value="F:heme binding"/>
    <property type="evidence" value="ECO:0007669"/>
    <property type="project" value="InterPro"/>
</dbReference>
<keyword evidence="14" id="KW-0812">Transmembrane</keyword>
<keyword evidence="14" id="KW-0472">Membrane</keyword>
<dbReference type="GO" id="GO:0046872">
    <property type="term" value="F:metal ion binding"/>
    <property type="evidence" value="ECO:0007669"/>
    <property type="project" value="UniProtKB-KW"/>
</dbReference>
<organism evidence="16 17">
    <name type="scientific">Arenibacter algicola</name>
    <dbReference type="NCBI Taxonomy" id="616991"/>
    <lineage>
        <taxon>Bacteria</taxon>
        <taxon>Pseudomonadati</taxon>
        <taxon>Bacteroidota</taxon>
        <taxon>Flavobacteriia</taxon>
        <taxon>Flavobacteriales</taxon>
        <taxon>Flavobacteriaceae</taxon>
        <taxon>Arenibacter</taxon>
    </lineage>
</organism>
<evidence type="ECO:0000256" key="7">
    <source>
        <dbReference type="ARBA" id="ARBA00022764"/>
    </source>
</evidence>
<evidence type="ECO:0000256" key="6">
    <source>
        <dbReference type="ARBA" id="ARBA00022729"/>
    </source>
</evidence>
<dbReference type="eggNOG" id="COG1858">
    <property type="taxonomic scope" value="Bacteria"/>
</dbReference>
<sequence>MLWINQRIIQDLVEKGRVILKVIISVAVLGIMAVVFFAGQRPTAYYPVPLLKSSCPPGFKLNENNECIAKNLYSQYATTNKAGVGGLKSALPEIRDGFTPQEIDLGRYLFFDPALSADQTVSCATCHDPDKGLGDGLATSQGKYGHKLKRAAPSLYNVGYLKKLFWDGRATSLEEQMLEPLFSKDEMGNTPENLLNTINEIENYRKLFAEAYPIRDGDQPIALNEITKAIAAFQSSLVSLNSKYDQYAHGYDEALNKNEIEGLNIFRSFVARCAECHTPPLFTNQQFAVIGSPEPDGLPLDPGAEIPFNDKSLRGAFKVPSLRNIAQTAPYMHSGRFKTLRETVQFYTDGRGHAVPEGENLLIHWHIWEPNLTDYELDRLVDFLKTLTDESFKPKTPEVLPSGLKIST</sequence>
<keyword evidence="8" id="KW-0249">Electron transport</keyword>
<evidence type="ECO:0000256" key="12">
    <source>
        <dbReference type="ARBA" id="ARBA00073576"/>
    </source>
</evidence>
<keyword evidence="4 13" id="KW-0349">Heme</keyword>
<evidence type="ECO:0000256" key="14">
    <source>
        <dbReference type="SAM" id="Phobius"/>
    </source>
</evidence>
<evidence type="ECO:0000256" key="3">
    <source>
        <dbReference type="ARBA" id="ARBA00022448"/>
    </source>
</evidence>
<evidence type="ECO:0000313" key="17">
    <source>
        <dbReference type="Proteomes" id="UP000204551"/>
    </source>
</evidence>
<keyword evidence="9 16" id="KW-0560">Oxidoreductase</keyword>
<dbReference type="InterPro" id="IPR051395">
    <property type="entry name" value="Cytochrome_c_Peroxidase/MauG"/>
</dbReference>
<dbReference type="GO" id="GO:0004130">
    <property type="term" value="F:cytochrome-c peroxidase activity"/>
    <property type="evidence" value="ECO:0007669"/>
    <property type="project" value="TreeGrafter"/>
</dbReference>
<evidence type="ECO:0000256" key="10">
    <source>
        <dbReference type="ARBA" id="ARBA00023004"/>
    </source>
</evidence>
<comment type="pathway">
    <text evidence="2">One-carbon metabolism; methylamine degradation.</text>
</comment>
<evidence type="ECO:0000256" key="4">
    <source>
        <dbReference type="ARBA" id="ARBA00022617"/>
    </source>
</evidence>
<feature type="domain" description="Cytochrome c" evidence="15">
    <location>
        <begin position="101"/>
        <end position="202"/>
    </location>
</feature>
<evidence type="ECO:0000256" key="1">
    <source>
        <dbReference type="ARBA" id="ARBA00004418"/>
    </source>
</evidence>
<evidence type="ECO:0000259" key="15">
    <source>
        <dbReference type="PROSITE" id="PS51007"/>
    </source>
</evidence>
<name>A0A221UZ51_9FLAO</name>
<gene>
    <name evidence="16" type="ORF">AREALGSMS7_03207</name>
</gene>
<dbReference type="InterPro" id="IPR009056">
    <property type="entry name" value="Cyt_c-like_dom"/>
</dbReference>
<keyword evidence="5 13" id="KW-0479">Metal-binding</keyword>
<keyword evidence="3" id="KW-0813">Transport</keyword>
<dbReference type="Proteomes" id="UP000204551">
    <property type="component" value="Chromosome"/>
</dbReference>
<dbReference type="AlphaFoldDB" id="A0A221UZ51"/>
<evidence type="ECO:0000256" key="11">
    <source>
        <dbReference type="ARBA" id="ARBA00058991"/>
    </source>
</evidence>
<dbReference type="PROSITE" id="PS51007">
    <property type="entry name" value="CYTC"/>
    <property type="match status" value="2"/>
</dbReference>
<accession>A0A221UZ51</accession>
<evidence type="ECO:0000256" key="2">
    <source>
        <dbReference type="ARBA" id="ARBA00004856"/>
    </source>
</evidence>
<keyword evidence="16" id="KW-0575">Peroxidase</keyword>
<evidence type="ECO:0000256" key="13">
    <source>
        <dbReference type="PROSITE-ProRule" id="PRU00433"/>
    </source>
</evidence>